<dbReference type="EC" id="2.7.1.15" evidence="2 12"/>
<dbReference type="InterPro" id="IPR011877">
    <property type="entry name" value="Ribokinase"/>
</dbReference>
<keyword evidence="12" id="KW-0963">Cytoplasm</keyword>
<dbReference type="PROSITE" id="PS00584">
    <property type="entry name" value="PFKB_KINASES_2"/>
    <property type="match status" value="1"/>
</dbReference>
<evidence type="ECO:0000256" key="7">
    <source>
        <dbReference type="ARBA" id="ARBA00022777"/>
    </source>
</evidence>
<feature type="binding site" evidence="12">
    <location>
        <position position="275"/>
    </location>
    <ligand>
        <name>K(+)</name>
        <dbReference type="ChEBI" id="CHEBI:29103"/>
    </ligand>
</feature>
<feature type="active site" description="Proton acceptor" evidence="12">
    <location>
        <position position="240"/>
    </location>
</feature>
<evidence type="ECO:0000256" key="8">
    <source>
        <dbReference type="ARBA" id="ARBA00022840"/>
    </source>
</evidence>
<feature type="binding site" evidence="12">
    <location>
        <position position="183"/>
    </location>
    <ligand>
        <name>ATP</name>
        <dbReference type="ChEBI" id="CHEBI:30616"/>
    </ligand>
</feature>
<feature type="binding site" evidence="12">
    <location>
        <position position="234"/>
    </location>
    <ligand>
        <name>K(+)</name>
        <dbReference type="ChEBI" id="CHEBI:29103"/>
    </ligand>
</feature>
<proteinExistence type="inferred from homology"/>
<dbReference type="PANTHER" id="PTHR10584:SF166">
    <property type="entry name" value="RIBOKINASE"/>
    <property type="match status" value="1"/>
</dbReference>
<evidence type="ECO:0000256" key="10">
    <source>
        <dbReference type="ARBA" id="ARBA00022958"/>
    </source>
</evidence>
<dbReference type="CDD" id="cd01174">
    <property type="entry name" value="ribokinase"/>
    <property type="match status" value="1"/>
</dbReference>
<dbReference type="PANTHER" id="PTHR10584">
    <property type="entry name" value="SUGAR KINASE"/>
    <property type="match status" value="1"/>
</dbReference>
<dbReference type="InterPro" id="IPR002139">
    <property type="entry name" value="Ribo/fructo_kinase"/>
</dbReference>
<dbReference type="InterPro" id="IPR011611">
    <property type="entry name" value="PfkB_dom"/>
</dbReference>
<evidence type="ECO:0000256" key="4">
    <source>
        <dbReference type="ARBA" id="ARBA00022679"/>
    </source>
</evidence>
<evidence type="ECO:0000256" key="1">
    <source>
        <dbReference type="ARBA" id="ARBA00005380"/>
    </source>
</evidence>
<keyword evidence="5 12" id="KW-0479">Metal-binding</keyword>
<keyword evidence="8 12" id="KW-0067">ATP-binding</keyword>
<protein>
    <recommendedName>
        <fullName evidence="3 12">Ribokinase</fullName>
        <shortName evidence="12">RK</shortName>
        <ecNumber evidence="2 12">2.7.1.15</ecNumber>
    </recommendedName>
</protein>
<feature type="binding site" evidence="12">
    <location>
        <begin position="207"/>
        <end position="212"/>
    </location>
    <ligand>
        <name>ATP</name>
        <dbReference type="ChEBI" id="CHEBI:30616"/>
    </ligand>
</feature>
<organism evidence="14 15">
    <name type="scientific">Agromyces neolithicus</name>
    <dbReference type="NCBI Taxonomy" id="269420"/>
    <lineage>
        <taxon>Bacteria</taxon>
        <taxon>Bacillati</taxon>
        <taxon>Actinomycetota</taxon>
        <taxon>Actinomycetes</taxon>
        <taxon>Micrococcales</taxon>
        <taxon>Microbacteriaceae</taxon>
        <taxon>Agromyces</taxon>
    </lineage>
</organism>
<comment type="similarity">
    <text evidence="1">Belongs to the carbohydrate kinase pfkB family.</text>
</comment>
<reference evidence="14 15" key="1">
    <citation type="journal article" date="2019" name="Int. J. Syst. Evol. Microbiol.">
        <title>The Global Catalogue of Microorganisms (GCM) 10K type strain sequencing project: providing services to taxonomists for standard genome sequencing and annotation.</title>
        <authorList>
            <consortium name="The Broad Institute Genomics Platform"/>
            <consortium name="The Broad Institute Genome Sequencing Center for Infectious Disease"/>
            <person name="Wu L."/>
            <person name="Ma J."/>
        </authorList>
    </citation>
    <scope>NUCLEOTIDE SEQUENCE [LARGE SCALE GENOMIC DNA]</scope>
    <source>
        <strain evidence="14 15">JCM 14322</strain>
    </source>
</reference>
<dbReference type="PROSITE" id="PS00583">
    <property type="entry name" value="PFKB_KINASES_1"/>
    <property type="match status" value="1"/>
</dbReference>
<dbReference type="Gene3D" id="3.40.1190.20">
    <property type="match status" value="1"/>
</dbReference>
<evidence type="ECO:0000256" key="9">
    <source>
        <dbReference type="ARBA" id="ARBA00022842"/>
    </source>
</evidence>
<dbReference type="Pfam" id="PF00294">
    <property type="entry name" value="PfkB"/>
    <property type="match status" value="1"/>
</dbReference>
<keyword evidence="10 12" id="KW-0630">Potassium</keyword>
<keyword evidence="9 12" id="KW-0460">Magnesium</keyword>
<dbReference type="SUPFAM" id="SSF53613">
    <property type="entry name" value="Ribokinase-like"/>
    <property type="match status" value="1"/>
</dbReference>
<comment type="subunit">
    <text evidence="12">Homodimer.</text>
</comment>
<feature type="domain" description="Carbohydrate kinase PfkB" evidence="13">
    <location>
        <begin position="6"/>
        <end position="279"/>
    </location>
</feature>
<dbReference type="InterPro" id="IPR002173">
    <property type="entry name" value="Carboh/pur_kinase_PfkB_CS"/>
</dbReference>
<evidence type="ECO:0000256" key="12">
    <source>
        <dbReference type="HAMAP-Rule" id="MF_01987"/>
    </source>
</evidence>
<comment type="cofactor">
    <cofactor evidence="12">
        <name>Mg(2+)</name>
        <dbReference type="ChEBI" id="CHEBI:18420"/>
    </cofactor>
    <text evidence="12">Requires a divalent cation, most likely magnesium in vivo, as an electrophilic catalyst to aid phosphoryl group transfer. It is the chelate of the metal and the nucleotide that is the actual substrate.</text>
</comment>
<dbReference type="InterPro" id="IPR029056">
    <property type="entry name" value="Ribokinase-like"/>
</dbReference>
<keyword evidence="15" id="KW-1185">Reference proteome</keyword>
<dbReference type="EMBL" id="BAAANJ010000004">
    <property type="protein sequence ID" value="GAA1806272.1"/>
    <property type="molecule type" value="Genomic_DNA"/>
</dbReference>
<comment type="caution">
    <text evidence="14">The sequence shown here is derived from an EMBL/GenBank/DDBJ whole genome shotgun (WGS) entry which is preliminary data.</text>
</comment>
<feature type="binding site" evidence="12">
    <location>
        <position position="273"/>
    </location>
    <ligand>
        <name>K(+)</name>
        <dbReference type="ChEBI" id="CHEBI:29103"/>
    </ligand>
</feature>
<evidence type="ECO:0000256" key="6">
    <source>
        <dbReference type="ARBA" id="ARBA00022741"/>
    </source>
</evidence>
<dbReference type="HAMAP" id="MF_01987">
    <property type="entry name" value="Ribokinase"/>
    <property type="match status" value="1"/>
</dbReference>
<evidence type="ECO:0000313" key="15">
    <source>
        <dbReference type="Proteomes" id="UP001500002"/>
    </source>
</evidence>
<feature type="binding site" evidence="12">
    <location>
        <begin position="239"/>
        <end position="240"/>
    </location>
    <ligand>
        <name>ATP</name>
        <dbReference type="ChEBI" id="CHEBI:30616"/>
    </ligand>
</feature>
<feature type="binding site" evidence="12">
    <location>
        <position position="240"/>
    </location>
    <ligand>
        <name>substrate</name>
    </ligand>
</feature>
<feature type="binding site" evidence="12">
    <location>
        <begin position="42"/>
        <end position="46"/>
    </location>
    <ligand>
        <name>substrate</name>
    </ligand>
</feature>
<evidence type="ECO:0000256" key="11">
    <source>
        <dbReference type="ARBA" id="ARBA00023277"/>
    </source>
</evidence>
<feature type="binding site" evidence="12">
    <location>
        <begin position="14"/>
        <end position="16"/>
    </location>
    <ligand>
        <name>substrate</name>
    </ligand>
</feature>
<name>A0ABN2M1H7_9MICO</name>
<dbReference type="RefSeq" id="WP_344294683.1">
    <property type="nucleotide sequence ID" value="NZ_BAAANJ010000004.1"/>
</dbReference>
<sequence>MSTPADVVVVGSANLDLVIEVSRLPRTGETILGDAVGRFAGGKGLNQALASARTGGRTRFCACVGDDPAGDFLQDLLIAGGVAGAMLRTDTAPTGTAHVFTLHDSDNSIVVASGANGTLSAEDVTSAVSGARVVLAQLEVPLPSVAAGLSAARAAGALTLLNAAPAHPDALALLTDVDVLIVNETESDELGGIERLQAAGAAAVVRTLGGDGVEVHRAGRPPVFVEAFRVDVVDTTGAGDAFCGALAAALASGAVLEEAVVRGAAAGAIVAGSLGANTGALTPDAVDALMSAGQPW</sequence>
<comment type="pathway">
    <text evidence="12">Carbohydrate metabolism; D-ribose degradation; D-ribose 5-phosphate from beta-D-ribopyranose: step 2/2.</text>
</comment>
<evidence type="ECO:0000256" key="5">
    <source>
        <dbReference type="ARBA" id="ARBA00022723"/>
    </source>
</evidence>
<comment type="activity regulation">
    <text evidence="12">Activated by a monovalent cation that binds near, but not in, the active site. The most likely occupant of the site in vivo is potassium. Ion binding induces a conformational change that may alter substrate affinity.</text>
</comment>
<comment type="subcellular location">
    <subcellularLocation>
        <location evidence="12">Cytoplasm</location>
    </subcellularLocation>
</comment>
<dbReference type="Proteomes" id="UP001500002">
    <property type="component" value="Unassembled WGS sequence"/>
</dbReference>
<evidence type="ECO:0000256" key="3">
    <source>
        <dbReference type="ARBA" id="ARBA00016943"/>
    </source>
</evidence>
<dbReference type="PRINTS" id="PR00990">
    <property type="entry name" value="RIBOKINASE"/>
</dbReference>
<keyword evidence="7 12" id="KW-0418">Kinase</keyword>
<keyword evidence="11 12" id="KW-0119">Carbohydrate metabolism</keyword>
<comment type="catalytic activity">
    <reaction evidence="12">
        <text>D-ribose + ATP = D-ribose 5-phosphate + ADP + H(+)</text>
        <dbReference type="Rhea" id="RHEA:13697"/>
        <dbReference type="ChEBI" id="CHEBI:15378"/>
        <dbReference type="ChEBI" id="CHEBI:30616"/>
        <dbReference type="ChEBI" id="CHEBI:47013"/>
        <dbReference type="ChEBI" id="CHEBI:78346"/>
        <dbReference type="ChEBI" id="CHEBI:456216"/>
        <dbReference type="EC" id="2.7.1.15"/>
    </reaction>
</comment>
<feature type="binding site" evidence="12">
    <location>
        <position position="236"/>
    </location>
    <ligand>
        <name>K(+)</name>
        <dbReference type="ChEBI" id="CHEBI:29103"/>
    </ligand>
</feature>
<keyword evidence="6 12" id="KW-0547">Nucleotide-binding</keyword>
<evidence type="ECO:0000259" key="13">
    <source>
        <dbReference type="Pfam" id="PF00294"/>
    </source>
</evidence>
<comment type="similarity">
    <text evidence="12">Belongs to the carbohydrate kinase PfkB family. Ribokinase subfamily.</text>
</comment>
<comment type="function">
    <text evidence="12">Catalyzes the phosphorylation of ribose at O-5 in a reaction requiring ATP and magnesium. The resulting D-ribose-5-phosphate can then be used either for sythesis of nucleotides, histidine, and tryptophan, or as a component of the pentose phosphate pathway.</text>
</comment>
<gene>
    <name evidence="12" type="primary">rbsK</name>
    <name evidence="14" type="ORF">GCM10009749_13160</name>
</gene>
<evidence type="ECO:0000313" key="14">
    <source>
        <dbReference type="EMBL" id="GAA1806272.1"/>
    </source>
</evidence>
<feature type="binding site" evidence="12">
    <location>
        <position position="270"/>
    </location>
    <ligand>
        <name>K(+)</name>
        <dbReference type="ChEBI" id="CHEBI:29103"/>
    </ligand>
</feature>
<evidence type="ECO:0000256" key="2">
    <source>
        <dbReference type="ARBA" id="ARBA00012035"/>
    </source>
</evidence>
<accession>A0ABN2M1H7</accession>
<keyword evidence="4 12" id="KW-0808">Transferase</keyword>
<feature type="binding site" evidence="12">
    <location>
        <position position="139"/>
    </location>
    <ligand>
        <name>substrate</name>
    </ligand>
</feature>
<comment type="caution">
    <text evidence="12">Lacks conserved residue(s) required for the propagation of feature annotation.</text>
</comment>